<evidence type="ECO:0000256" key="1">
    <source>
        <dbReference type="SAM" id="MobiDB-lite"/>
    </source>
</evidence>
<dbReference type="PANTHER" id="PTHR12277">
    <property type="entry name" value="ALPHA/BETA HYDROLASE DOMAIN-CONTAINING PROTEIN"/>
    <property type="match status" value="1"/>
</dbReference>
<name>A0A9P6FW40_9FUNG</name>
<dbReference type="InterPro" id="IPR000073">
    <property type="entry name" value="AB_hydrolase_1"/>
</dbReference>
<sequence length="447" mass="49592">MERKAEMIYEDALRKAEKVVLYFHGQVGDRGKSNRVATYKGIQSALPSAHVIAMDCRGYGDSDGFPSEIGFKIDALAAWTWITERVESRKIMIYGHSLGSGIATNLCLQLEDQNETPLALVLDAAFTSMPDMMTAYRKIPIVRPFARFPMLINHFKMRLTDRFETVRAVETIKSPLLLIHGEEDADVLISNSHTLFHTALTARRLQSCTKELAVTEAGEAAFEEDELAREGLELSFQQSGYSTGTTLGSAPGIHSDLVQRNSHRQQQQRQQQQKQKQNSLFMDGERSPTSFGEDSGIGSEVTSGTSRSLEYNQEYQIGFLTVQYAVHNTCMDFDLSRQVLGTFLRTVESRLVAKGLLATVSATSPKWGQSNTAPFMDDTESTAMSRTDSGATRENGLQGKEDAGNSYHSSEWEGEGEGEPAELDLARILCRDKIGYVDQSEVPEVVE</sequence>
<evidence type="ECO:0000313" key="4">
    <source>
        <dbReference type="Proteomes" id="UP000780801"/>
    </source>
</evidence>
<dbReference type="Pfam" id="PF00561">
    <property type="entry name" value="Abhydrolase_1"/>
    <property type="match status" value="1"/>
</dbReference>
<evidence type="ECO:0000313" key="3">
    <source>
        <dbReference type="EMBL" id="KAF9581765.1"/>
    </source>
</evidence>
<feature type="region of interest" description="Disordered" evidence="1">
    <location>
        <begin position="369"/>
        <end position="420"/>
    </location>
</feature>
<proteinExistence type="predicted"/>
<gene>
    <name evidence="3" type="primary">ABHD12</name>
    <name evidence="3" type="ORF">BGW38_001104</name>
</gene>
<dbReference type="Gene3D" id="3.40.50.1820">
    <property type="entry name" value="alpha/beta hydrolase"/>
    <property type="match status" value="1"/>
</dbReference>
<protein>
    <submittedName>
        <fullName evidence="3">Monoacylglycerol lipase abhd12</fullName>
    </submittedName>
</protein>
<organism evidence="3 4">
    <name type="scientific">Lunasporangiospora selenospora</name>
    <dbReference type="NCBI Taxonomy" id="979761"/>
    <lineage>
        <taxon>Eukaryota</taxon>
        <taxon>Fungi</taxon>
        <taxon>Fungi incertae sedis</taxon>
        <taxon>Mucoromycota</taxon>
        <taxon>Mortierellomycotina</taxon>
        <taxon>Mortierellomycetes</taxon>
        <taxon>Mortierellales</taxon>
        <taxon>Mortierellaceae</taxon>
        <taxon>Lunasporangiospora</taxon>
    </lineage>
</organism>
<dbReference type="Proteomes" id="UP000780801">
    <property type="component" value="Unassembled WGS sequence"/>
</dbReference>
<dbReference type="AlphaFoldDB" id="A0A9P6FW40"/>
<dbReference type="OrthoDB" id="446723at2759"/>
<accession>A0A9P6FW40</accession>
<feature type="region of interest" description="Disordered" evidence="1">
    <location>
        <begin position="259"/>
        <end position="305"/>
    </location>
</feature>
<keyword evidence="4" id="KW-1185">Reference proteome</keyword>
<reference evidence="3" key="1">
    <citation type="journal article" date="2020" name="Fungal Divers.">
        <title>Resolving the Mortierellaceae phylogeny through synthesis of multi-gene phylogenetics and phylogenomics.</title>
        <authorList>
            <person name="Vandepol N."/>
            <person name="Liber J."/>
            <person name="Desiro A."/>
            <person name="Na H."/>
            <person name="Kennedy M."/>
            <person name="Barry K."/>
            <person name="Grigoriev I.V."/>
            <person name="Miller A.N."/>
            <person name="O'Donnell K."/>
            <person name="Stajich J.E."/>
            <person name="Bonito G."/>
        </authorList>
    </citation>
    <scope>NUCLEOTIDE SEQUENCE</scope>
    <source>
        <strain evidence="3">KOD1015</strain>
    </source>
</reference>
<dbReference type="SUPFAM" id="SSF53474">
    <property type="entry name" value="alpha/beta-Hydrolases"/>
    <property type="match status" value="1"/>
</dbReference>
<dbReference type="PANTHER" id="PTHR12277:SF81">
    <property type="entry name" value="PROTEIN ABHD13"/>
    <property type="match status" value="1"/>
</dbReference>
<dbReference type="EMBL" id="JAABOA010001333">
    <property type="protein sequence ID" value="KAF9581765.1"/>
    <property type="molecule type" value="Genomic_DNA"/>
</dbReference>
<evidence type="ECO:0000259" key="2">
    <source>
        <dbReference type="Pfam" id="PF00561"/>
    </source>
</evidence>
<feature type="compositionally biased region" description="Polar residues" evidence="1">
    <location>
        <begin position="381"/>
        <end position="392"/>
    </location>
</feature>
<feature type="domain" description="AB hydrolase-1" evidence="2">
    <location>
        <begin position="19"/>
        <end position="131"/>
    </location>
</feature>
<comment type="caution">
    <text evidence="3">The sequence shown here is derived from an EMBL/GenBank/DDBJ whole genome shotgun (WGS) entry which is preliminary data.</text>
</comment>
<feature type="compositionally biased region" description="Low complexity" evidence="1">
    <location>
        <begin position="264"/>
        <end position="277"/>
    </location>
</feature>
<dbReference type="InterPro" id="IPR029058">
    <property type="entry name" value="AB_hydrolase_fold"/>
</dbReference>